<evidence type="ECO:0000259" key="2">
    <source>
        <dbReference type="PROSITE" id="PS50006"/>
    </source>
</evidence>
<accession>A0AAP0RHL7</accession>
<dbReference type="SUPFAM" id="SSF49879">
    <property type="entry name" value="SMAD/FHA domain"/>
    <property type="match status" value="1"/>
</dbReference>
<dbReference type="InterPro" id="IPR000253">
    <property type="entry name" value="FHA_dom"/>
</dbReference>
<organism evidence="3 4">
    <name type="scientific">Liquidambar formosana</name>
    <name type="common">Formosan gum</name>
    <dbReference type="NCBI Taxonomy" id="63359"/>
    <lineage>
        <taxon>Eukaryota</taxon>
        <taxon>Viridiplantae</taxon>
        <taxon>Streptophyta</taxon>
        <taxon>Embryophyta</taxon>
        <taxon>Tracheophyta</taxon>
        <taxon>Spermatophyta</taxon>
        <taxon>Magnoliopsida</taxon>
        <taxon>eudicotyledons</taxon>
        <taxon>Gunneridae</taxon>
        <taxon>Pentapetalae</taxon>
        <taxon>Saxifragales</taxon>
        <taxon>Altingiaceae</taxon>
        <taxon>Liquidambar</taxon>
    </lineage>
</organism>
<name>A0AAP0RHL7_LIQFO</name>
<evidence type="ECO:0000313" key="3">
    <source>
        <dbReference type="EMBL" id="KAK9277994.1"/>
    </source>
</evidence>
<evidence type="ECO:0000256" key="1">
    <source>
        <dbReference type="SAM" id="MobiDB-lite"/>
    </source>
</evidence>
<dbReference type="EMBL" id="JBBPBK010000009">
    <property type="protein sequence ID" value="KAK9277994.1"/>
    <property type="molecule type" value="Genomic_DNA"/>
</dbReference>
<feature type="domain" description="FHA" evidence="2">
    <location>
        <begin position="148"/>
        <end position="201"/>
    </location>
</feature>
<dbReference type="Gene3D" id="2.60.200.20">
    <property type="match status" value="1"/>
</dbReference>
<dbReference type="CDD" id="cd00060">
    <property type="entry name" value="FHA"/>
    <property type="match status" value="1"/>
</dbReference>
<dbReference type="Pfam" id="PF00498">
    <property type="entry name" value="FHA"/>
    <property type="match status" value="1"/>
</dbReference>
<evidence type="ECO:0000313" key="4">
    <source>
        <dbReference type="Proteomes" id="UP001415857"/>
    </source>
</evidence>
<keyword evidence="4" id="KW-1185">Reference proteome</keyword>
<dbReference type="AlphaFoldDB" id="A0AAP0RHL7"/>
<dbReference type="Proteomes" id="UP001415857">
    <property type="component" value="Unassembled WGS sequence"/>
</dbReference>
<comment type="caution">
    <text evidence="3">The sequence shown here is derived from an EMBL/GenBank/DDBJ whole genome shotgun (WGS) entry which is preliminary data.</text>
</comment>
<proteinExistence type="predicted"/>
<dbReference type="InterPro" id="IPR008984">
    <property type="entry name" value="SMAD_FHA_dom_sf"/>
</dbReference>
<protein>
    <recommendedName>
        <fullName evidence="2">FHA domain-containing protein</fullName>
    </recommendedName>
</protein>
<reference evidence="3 4" key="1">
    <citation type="journal article" date="2024" name="Plant J.">
        <title>Genome sequences and population genomics reveal climatic adaptation and genomic divergence between two closely related sweetgum species.</title>
        <authorList>
            <person name="Xu W.Q."/>
            <person name="Ren C.Q."/>
            <person name="Zhang X.Y."/>
            <person name="Comes H.P."/>
            <person name="Liu X.H."/>
            <person name="Li Y.G."/>
            <person name="Kettle C.J."/>
            <person name="Jalonen R."/>
            <person name="Gaisberger H."/>
            <person name="Ma Y.Z."/>
            <person name="Qiu Y.X."/>
        </authorList>
    </citation>
    <scope>NUCLEOTIDE SEQUENCE [LARGE SCALE GENOMIC DNA]</scope>
    <source>
        <strain evidence="3">Hangzhou</strain>
    </source>
</reference>
<feature type="region of interest" description="Disordered" evidence="1">
    <location>
        <begin position="1"/>
        <end position="72"/>
    </location>
</feature>
<feature type="compositionally biased region" description="Low complexity" evidence="1">
    <location>
        <begin position="1"/>
        <end position="18"/>
    </location>
</feature>
<gene>
    <name evidence="3" type="ORF">L1049_027551</name>
</gene>
<dbReference type="PROSITE" id="PS50006">
    <property type="entry name" value="FHA_DOMAIN"/>
    <property type="match status" value="1"/>
</dbReference>
<sequence>MVSTRRSGSLSGNNSKRSSSSEEKPPSPKRQKVENGGATEKSTPSAENSKDVCSPAALDPGECDSVDPPIADVGDAVNSEKVEAVEIPLVTPLAEVSSPLFVDKARSSISSWSASQKQNPSFETSTPWCKLLSQYAQNLSVAICTSNFSIGSNRHCNLLLKDPTVSGVLCRIKHTQHEGSTVAVLESTGSKGSVLVNGTVVKKNTSCVLNSGDEVVFSLLGNYAYIFQQLLTEVGVKVPPPIGAAELPSSVGKFMHLERRSGDPSAVAGASILASLSNLRQDLSRWKPATSSTG</sequence>